<feature type="region of interest" description="Disordered" evidence="1">
    <location>
        <begin position="159"/>
        <end position="188"/>
    </location>
</feature>
<reference evidence="2 3" key="1">
    <citation type="submission" date="2024-04" db="EMBL/GenBank/DDBJ databases">
        <title>Phyllosticta paracitricarpa is synonymous to the EU quarantine fungus P. citricarpa based on phylogenomic analyses.</title>
        <authorList>
            <consortium name="Lawrence Berkeley National Laboratory"/>
            <person name="Van Ingen-Buijs V.A."/>
            <person name="Van Westerhoven A.C."/>
            <person name="Haridas S."/>
            <person name="Skiadas P."/>
            <person name="Martin F."/>
            <person name="Groenewald J.Z."/>
            <person name="Crous P.W."/>
            <person name="Seidl M.F."/>
        </authorList>
    </citation>
    <scope>NUCLEOTIDE SEQUENCE [LARGE SCALE GENOMIC DNA]</scope>
    <source>
        <strain evidence="2 3">CBS 123374</strain>
    </source>
</reference>
<name>A0ABR1YUW8_9PEZI</name>
<dbReference type="EMBL" id="JBBWRZ010000004">
    <property type="protein sequence ID" value="KAK8238569.1"/>
    <property type="molecule type" value="Genomic_DNA"/>
</dbReference>
<protein>
    <submittedName>
        <fullName evidence="2">Uncharacterized protein</fullName>
    </submittedName>
</protein>
<dbReference type="Proteomes" id="UP001492380">
    <property type="component" value="Unassembled WGS sequence"/>
</dbReference>
<evidence type="ECO:0000256" key="1">
    <source>
        <dbReference type="SAM" id="MobiDB-lite"/>
    </source>
</evidence>
<evidence type="ECO:0000313" key="2">
    <source>
        <dbReference type="EMBL" id="KAK8238569.1"/>
    </source>
</evidence>
<comment type="caution">
    <text evidence="2">The sequence shown here is derived from an EMBL/GenBank/DDBJ whole genome shotgun (WGS) entry which is preliminary data.</text>
</comment>
<evidence type="ECO:0000313" key="3">
    <source>
        <dbReference type="Proteomes" id="UP001492380"/>
    </source>
</evidence>
<proteinExistence type="predicted"/>
<organism evidence="2 3">
    <name type="scientific">Phyllosticta capitalensis</name>
    <dbReference type="NCBI Taxonomy" id="121624"/>
    <lineage>
        <taxon>Eukaryota</taxon>
        <taxon>Fungi</taxon>
        <taxon>Dikarya</taxon>
        <taxon>Ascomycota</taxon>
        <taxon>Pezizomycotina</taxon>
        <taxon>Dothideomycetes</taxon>
        <taxon>Dothideomycetes incertae sedis</taxon>
        <taxon>Botryosphaeriales</taxon>
        <taxon>Phyllostictaceae</taxon>
        <taxon>Phyllosticta</taxon>
    </lineage>
</organism>
<keyword evidence="3" id="KW-1185">Reference proteome</keyword>
<accession>A0ABR1YUW8</accession>
<feature type="compositionally biased region" description="Basic residues" evidence="1">
    <location>
        <begin position="169"/>
        <end position="179"/>
    </location>
</feature>
<sequence length="317" mass="34971">MRLDHLNFRRQNTPGCQSDLPHCTTPQWSHFHSVYPSRDRGPSLPPTYPTRPPLLRGRRWTTGTRKQWHQINPGDQTCAHWADGKGTACIALHCSALHMYGRQPTAPQPSPPALLIPQHFGRHSGVAVRAICLRARARSTACPEEGTDHVEWTTTRQTVAQDSEVNYRPRPRREKRRPTPPRSLSKVGKQLPQMFPSASLSANSLPLAFALRCVALRRAGTVGGIDDRQVTDGRPERLTTLACAAVLIDLAMLSDGLASGLLDLPTLPVFLPVGLPVLTAMDDIVCCAGRRTDGAGNKVGLFLSLPDFTQRRLLWQS</sequence>
<gene>
    <name evidence="2" type="ORF">HDK90DRAFT_230643</name>
</gene>